<name>A0ABR2KN41_9EUKA</name>
<accession>A0ABR2KN41</accession>
<gene>
    <name evidence="1" type="ORF">M9Y10_028588</name>
</gene>
<evidence type="ECO:0000313" key="1">
    <source>
        <dbReference type="EMBL" id="KAK8891380.1"/>
    </source>
</evidence>
<keyword evidence="2" id="KW-1185">Reference proteome</keyword>
<dbReference type="SUPFAM" id="SSF48371">
    <property type="entry name" value="ARM repeat"/>
    <property type="match status" value="1"/>
</dbReference>
<organism evidence="1 2">
    <name type="scientific">Tritrichomonas musculus</name>
    <dbReference type="NCBI Taxonomy" id="1915356"/>
    <lineage>
        <taxon>Eukaryota</taxon>
        <taxon>Metamonada</taxon>
        <taxon>Parabasalia</taxon>
        <taxon>Tritrichomonadida</taxon>
        <taxon>Tritrichomonadidae</taxon>
        <taxon>Tritrichomonas</taxon>
    </lineage>
</organism>
<evidence type="ECO:0000313" key="2">
    <source>
        <dbReference type="Proteomes" id="UP001470230"/>
    </source>
</evidence>
<reference evidence="1 2" key="1">
    <citation type="submission" date="2024-04" db="EMBL/GenBank/DDBJ databases">
        <title>Tritrichomonas musculus Genome.</title>
        <authorList>
            <person name="Alves-Ferreira E."/>
            <person name="Grigg M."/>
            <person name="Lorenzi H."/>
            <person name="Galac M."/>
        </authorList>
    </citation>
    <scope>NUCLEOTIDE SEQUENCE [LARGE SCALE GENOMIC DNA]</scope>
    <source>
        <strain evidence="1 2">EAF2021</strain>
    </source>
</reference>
<dbReference type="Gene3D" id="1.25.10.10">
    <property type="entry name" value="Leucine-rich Repeat Variant"/>
    <property type="match status" value="1"/>
</dbReference>
<sequence>MNESNEFFNERRETRFVEPDEHQEIDNSIQDPNIKIEAVNFDDILQNFKSKDANIILSNLRTITSLINKYKSIDFMINYIYQIIDYLNSFIEIVDTDNYQKDSGACDNSKDEKLIEVSKLSMNILDQIFSVEAYFNPNSKKKESFFLTYIESISNPDQMKTCFSVINKMIDLSFLHKETFFESGSYDYLIRIPILQIPPIYLKSLTSIIQTCIKQDIKFDLPIETTTRLLHQLTIILENFQNFEIDILDQCARGCYNYVSINHSTISLFIVYNNHIKLMNAMSKMSDLGKTYSISALGFCFCCVPSATIPFSLLNLFNNSENDQQLGNEDLIFDIQSKVINEIPLEIFKNGLELKDNAARADVAIALINVMFKVCFIIDDLLKSGLFESMMNHFISDNFNIRVTLLQAFIEIYKQVPASVLPMFVNAQLFQVLEELVESDSDNIEKMATEVLNFTKRDTQHEDAIDEFEEFLFNRSL</sequence>
<dbReference type="EMBL" id="JAPFFF010000004">
    <property type="protein sequence ID" value="KAK8891380.1"/>
    <property type="molecule type" value="Genomic_DNA"/>
</dbReference>
<dbReference type="InterPro" id="IPR011989">
    <property type="entry name" value="ARM-like"/>
</dbReference>
<proteinExistence type="predicted"/>
<comment type="caution">
    <text evidence="1">The sequence shown here is derived from an EMBL/GenBank/DDBJ whole genome shotgun (WGS) entry which is preliminary data.</text>
</comment>
<dbReference type="InterPro" id="IPR016024">
    <property type="entry name" value="ARM-type_fold"/>
</dbReference>
<dbReference type="Proteomes" id="UP001470230">
    <property type="component" value="Unassembled WGS sequence"/>
</dbReference>
<protein>
    <submittedName>
        <fullName evidence="1">Uncharacterized protein</fullName>
    </submittedName>
</protein>